<organism evidence="2 3">
    <name type="scientific">Halomonas urmiana</name>
    <dbReference type="NCBI Taxonomy" id="490901"/>
    <lineage>
        <taxon>Bacteria</taxon>
        <taxon>Pseudomonadati</taxon>
        <taxon>Pseudomonadota</taxon>
        <taxon>Gammaproteobacteria</taxon>
        <taxon>Oceanospirillales</taxon>
        <taxon>Halomonadaceae</taxon>
        <taxon>Halomonas</taxon>
    </lineage>
</organism>
<dbReference type="Proteomes" id="UP000306973">
    <property type="component" value="Unassembled WGS sequence"/>
</dbReference>
<feature type="transmembrane region" description="Helical" evidence="1">
    <location>
        <begin position="12"/>
        <end position="32"/>
    </location>
</feature>
<evidence type="ECO:0000256" key="1">
    <source>
        <dbReference type="SAM" id="Phobius"/>
    </source>
</evidence>
<feature type="transmembrane region" description="Helical" evidence="1">
    <location>
        <begin position="94"/>
        <end position="117"/>
    </location>
</feature>
<dbReference type="EMBL" id="VBUI01000002">
    <property type="protein sequence ID" value="TLF53293.1"/>
    <property type="molecule type" value="Genomic_DNA"/>
</dbReference>
<reference evidence="2 3" key="1">
    <citation type="journal article" date="2007" name="Int. J. Syst. Evol. Microbiol.">
        <title>Halomonas saccharevitans sp. nov., Halomonas arcis sp. nov. and Halomonas subterranea sp. nov., halophilic bacteria isolated from hypersaline environments of China.</title>
        <authorList>
            <person name="Xu X.W."/>
            <person name="Wu Y.H."/>
            <person name="Zhou Z."/>
            <person name="Wang C.S."/>
            <person name="Zhou Y.G."/>
            <person name="Zhang H.B."/>
            <person name="Wang Y."/>
            <person name="Wu M."/>
        </authorList>
    </citation>
    <scope>NUCLEOTIDE SEQUENCE [LARGE SCALE GENOMIC DNA]</scope>
    <source>
        <strain evidence="2 3">TBZ3</strain>
    </source>
</reference>
<keyword evidence="1" id="KW-0472">Membrane</keyword>
<protein>
    <submittedName>
        <fullName evidence="2">Uncharacterized protein</fullName>
    </submittedName>
</protein>
<name>A0A5R8MLZ0_9GAMM</name>
<keyword evidence="1" id="KW-1133">Transmembrane helix</keyword>
<feature type="transmembrane region" description="Helical" evidence="1">
    <location>
        <begin position="38"/>
        <end position="56"/>
    </location>
</feature>
<sequence length="122" mass="13200">MGAAPSAERVSLLLGLGVLMLATLPRYLAAGLETRQSLMLMALAVVALATLVQWRMLGDEARQRLPGLVRRLVLCLGAGAVGMMAWHALTSDFFGWELIASHGATLGLLLHAVWLWWRPVSP</sequence>
<dbReference type="AlphaFoldDB" id="A0A5R8MLZ0"/>
<keyword evidence="1" id="KW-0812">Transmembrane</keyword>
<accession>A0A5R8MLZ0</accession>
<keyword evidence="3" id="KW-1185">Reference proteome</keyword>
<proteinExistence type="predicted"/>
<dbReference type="RefSeq" id="WP_138178895.1">
    <property type="nucleotide sequence ID" value="NZ_VBUI01000002.1"/>
</dbReference>
<evidence type="ECO:0000313" key="2">
    <source>
        <dbReference type="EMBL" id="TLF53293.1"/>
    </source>
</evidence>
<evidence type="ECO:0000313" key="3">
    <source>
        <dbReference type="Proteomes" id="UP000306973"/>
    </source>
</evidence>
<feature type="transmembrane region" description="Helical" evidence="1">
    <location>
        <begin position="68"/>
        <end position="88"/>
    </location>
</feature>
<gene>
    <name evidence="2" type="ORF">FEI13_01475</name>
</gene>
<dbReference type="OrthoDB" id="6182972at2"/>
<comment type="caution">
    <text evidence="2">The sequence shown here is derived from an EMBL/GenBank/DDBJ whole genome shotgun (WGS) entry which is preliminary data.</text>
</comment>